<comment type="caution">
    <text evidence="1">The sequence shown here is derived from an EMBL/GenBank/DDBJ whole genome shotgun (WGS) entry which is preliminary data.</text>
</comment>
<reference evidence="1" key="1">
    <citation type="submission" date="2022-09" db="EMBL/GenBank/DDBJ databases">
        <title>A Global Phylogenomic Analysis of the Shiitake Genus Lentinula.</title>
        <authorList>
            <consortium name="DOE Joint Genome Institute"/>
            <person name="Sierra-Patev S."/>
            <person name="Min B."/>
            <person name="Naranjo-Ortiz M."/>
            <person name="Looney B."/>
            <person name="Konkel Z."/>
            <person name="Slot J.C."/>
            <person name="Sakamoto Y."/>
            <person name="Steenwyk J.L."/>
            <person name="Rokas A."/>
            <person name="Carro J."/>
            <person name="Camarero S."/>
            <person name="Ferreira P."/>
            <person name="Molpeceres G."/>
            <person name="Ruiz-Duenas F.J."/>
            <person name="Serrano A."/>
            <person name="Henrissat B."/>
            <person name="Drula E."/>
            <person name="Hughes K.W."/>
            <person name="Mata J.L."/>
            <person name="Ishikawa N.K."/>
            <person name="Vargas-Isla R."/>
            <person name="Ushijima S."/>
            <person name="Smith C.A."/>
            <person name="Ahrendt S."/>
            <person name="Andreopoulos W."/>
            <person name="He G."/>
            <person name="Labutti K."/>
            <person name="Lipzen A."/>
            <person name="Ng V."/>
            <person name="Riley R."/>
            <person name="Sandor L."/>
            <person name="Barry K."/>
            <person name="Martinez A.T."/>
            <person name="Xiao Y."/>
            <person name="Gibbons J.G."/>
            <person name="Terashima K."/>
            <person name="Grigoriev I.V."/>
            <person name="Hibbett D.S."/>
        </authorList>
    </citation>
    <scope>NUCLEOTIDE SEQUENCE</scope>
    <source>
        <strain evidence="1">TMI1499</strain>
    </source>
</reference>
<dbReference type="EMBL" id="MU795546">
    <property type="protein sequence ID" value="KAJ3805700.1"/>
    <property type="molecule type" value="Genomic_DNA"/>
</dbReference>
<proteinExistence type="predicted"/>
<sequence length="89" mass="9820">DIILMTKPWWGSIGNNHEGPVSHCAWTPILPVGTVQAGTQPRVLAYTKQCPDYKITLRSDLAHDLNIQIIDISQGTHPVTTIVNLYSQA</sequence>
<protein>
    <submittedName>
        <fullName evidence="1">Uncharacterized protein</fullName>
    </submittedName>
</protein>
<keyword evidence="2" id="KW-1185">Reference proteome</keyword>
<evidence type="ECO:0000313" key="2">
    <source>
        <dbReference type="Proteomes" id="UP001163835"/>
    </source>
</evidence>
<name>A0ACC1TLU1_9AGAR</name>
<organism evidence="1 2">
    <name type="scientific">Lentinula aff. lateritia</name>
    <dbReference type="NCBI Taxonomy" id="2804960"/>
    <lineage>
        <taxon>Eukaryota</taxon>
        <taxon>Fungi</taxon>
        <taxon>Dikarya</taxon>
        <taxon>Basidiomycota</taxon>
        <taxon>Agaricomycotina</taxon>
        <taxon>Agaricomycetes</taxon>
        <taxon>Agaricomycetidae</taxon>
        <taxon>Agaricales</taxon>
        <taxon>Marasmiineae</taxon>
        <taxon>Omphalotaceae</taxon>
        <taxon>Lentinula</taxon>
    </lineage>
</organism>
<feature type="non-terminal residue" evidence="1">
    <location>
        <position position="1"/>
    </location>
</feature>
<gene>
    <name evidence="1" type="ORF">F5876DRAFT_51416</name>
</gene>
<evidence type="ECO:0000313" key="1">
    <source>
        <dbReference type="EMBL" id="KAJ3805700.1"/>
    </source>
</evidence>
<dbReference type="Proteomes" id="UP001163835">
    <property type="component" value="Unassembled WGS sequence"/>
</dbReference>
<accession>A0ACC1TLU1</accession>